<sequence length="318" mass="36085">MSNFVKMKQDFKILSAPLQGYTGHVWRSTHARIFGGIDCYYSPFMRMKGGSLMSRDVRDVQPENNNGYNFVPQVLAGTIDDTVAMVLYLKSLGYNRVDLNMGCPFPPIARHAKGSGILCYPQRVEALFKRLASIDGLKYSIKMRVGYNSADDWRRILPLIPIIDPMHIAIHPRTGIQQYSGDVDITQFLNILQSTTYPVIYNGDIARREDIVPLMQRFDEMPGSNIAGVMIGRALVANPAMLTPEKADRDHYRTFHDAIYAQYRKELTGGSVQLLNAMKAFWNMYLPQSDHKCRKRIGKAHTIAQYELATAQLFELLP</sequence>
<protein>
    <submittedName>
        <fullName evidence="8">tRNA-dihydrouridine synthase family protein</fullName>
    </submittedName>
</protein>
<dbReference type="Pfam" id="PF01207">
    <property type="entry name" value="Dus"/>
    <property type="match status" value="1"/>
</dbReference>
<dbReference type="GO" id="GO:0017150">
    <property type="term" value="F:tRNA dihydrouridine synthase activity"/>
    <property type="evidence" value="ECO:0007669"/>
    <property type="project" value="InterPro"/>
</dbReference>
<dbReference type="CDD" id="cd02801">
    <property type="entry name" value="DUS_like_FMN"/>
    <property type="match status" value="1"/>
</dbReference>
<dbReference type="GO" id="GO:0050660">
    <property type="term" value="F:flavin adenine dinucleotide binding"/>
    <property type="evidence" value="ECO:0007669"/>
    <property type="project" value="InterPro"/>
</dbReference>
<keyword evidence="2" id="KW-0285">Flavoprotein</keyword>
<evidence type="ECO:0000313" key="8">
    <source>
        <dbReference type="EMBL" id="MSS17859.1"/>
    </source>
</evidence>
<dbReference type="PANTHER" id="PTHR45846">
    <property type="entry name" value="TRNA-DIHYDROURIDINE(47) SYNTHASE [NAD(P)(+)]-LIKE"/>
    <property type="match status" value="1"/>
</dbReference>
<evidence type="ECO:0000256" key="2">
    <source>
        <dbReference type="ARBA" id="ARBA00022630"/>
    </source>
</evidence>
<evidence type="ECO:0000313" key="9">
    <source>
        <dbReference type="Proteomes" id="UP000483362"/>
    </source>
</evidence>
<accession>A0A6L5XBM8</accession>
<dbReference type="AlphaFoldDB" id="A0A6L5XBM8"/>
<dbReference type="Proteomes" id="UP000483362">
    <property type="component" value="Unassembled WGS sequence"/>
</dbReference>
<comment type="cofactor">
    <cofactor evidence="1">
        <name>FMN</name>
        <dbReference type="ChEBI" id="CHEBI:58210"/>
    </cofactor>
</comment>
<reference evidence="8 9" key="1">
    <citation type="submission" date="2019-08" db="EMBL/GenBank/DDBJ databases">
        <title>In-depth cultivation of the pig gut microbiome towards novel bacterial diversity and tailored functional studies.</title>
        <authorList>
            <person name="Wylensek D."/>
            <person name="Hitch T.C.A."/>
            <person name="Clavel T."/>
        </authorList>
    </citation>
    <scope>NUCLEOTIDE SEQUENCE [LARGE SCALE GENOMIC DNA]</scope>
    <source>
        <strain evidence="8 9">Oil-RF-744-WCA-WT-10</strain>
    </source>
</reference>
<dbReference type="PANTHER" id="PTHR45846:SF1">
    <property type="entry name" value="TRNA-DIHYDROURIDINE(47) SYNTHASE [NAD(P)(+)]-LIKE"/>
    <property type="match status" value="1"/>
</dbReference>
<evidence type="ECO:0000259" key="7">
    <source>
        <dbReference type="Pfam" id="PF01207"/>
    </source>
</evidence>
<keyword evidence="9" id="KW-1185">Reference proteome</keyword>
<evidence type="ECO:0000256" key="6">
    <source>
        <dbReference type="ARBA" id="ARBA00023002"/>
    </source>
</evidence>
<dbReference type="GO" id="GO:0003723">
    <property type="term" value="F:RNA binding"/>
    <property type="evidence" value="ECO:0007669"/>
    <property type="project" value="TreeGrafter"/>
</dbReference>
<keyword evidence="6" id="KW-0560">Oxidoreductase</keyword>
<name>A0A6L5XBM8_9BACT</name>
<dbReference type="Gene3D" id="3.20.20.70">
    <property type="entry name" value="Aldolase class I"/>
    <property type="match status" value="1"/>
</dbReference>
<organism evidence="8 9">
    <name type="scientific">Sodaliphilus pleomorphus</name>
    <dbReference type="NCBI Taxonomy" id="2606626"/>
    <lineage>
        <taxon>Bacteria</taxon>
        <taxon>Pseudomonadati</taxon>
        <taxon>Bacteroidota</taxon>
        <taxon>Bacteroidia</taxon>
        <taxon>Bacteroidales</taxon>
        <taxon>Muribaculaceae</taxon>
        <taxon>Sodaliphilus</taxon>
    </lineage>
</organism>
<keyword evidence="5" id="KW-0521">NADP</keyword>
<dbReference type="InterPro" id="IPR035587">
    <property type="entry name" value="DUS-like_FMN-bd"/>
</dbReference>
<dbReference type="InterPro" id="IPR013785">
    <property type="entry name" value="Aldolase_TIM"/>
</dbReference>
<dbReference type="EMBL" id="VULT01000013">
    <property type="protein sequence ID" value="MSS17859.1"/>
    <property type="molecule type" value="Genomic_DNA"/>
</dbReference>
<dbReference type="PROSITE" id="PS01136">
    <property type="entry name" value="UPF0034"/>
    <property type="match status" value="1"/>
</dbReference>
<evidence type="ECO:0000256" key="3">
    <source>
        <dbReference type="ARBA" id="ARBA00022643"/>
    </source>
</evidence>
<evidence type="ECO:0000256" key="1">
    <source>
        <dbReference type="ARBA" id="ARBA00001917"/>
    </source>
</evidence>
<feature type="domain" description="DUS-like FMN-binding" evidence="7">
    <location>
        <begin position="16"/>
        <end position="253"/>
    </location>
</feature>
<comment type="caution">
    <text evidence="8">The sequence shown here is derived from an EMBL/GenBank/DDBJ whole genome shotgun (WGS) entry which is preliminary data.</text>
</comment>
<proteinExistence type="predicted"/>
<evidence type="ECO:0000256" key="4">
    <source>
        <dbReference type="ARBA" id="ARBA00022694"/>
    </source>
</evidence>
<keyword evidence="4" id="KW-0819">tRNA processing</keyword>
<keyword evidence="3" id="KW-0288">FMN</keyword>
<dbReference type="InterPro" id="IPR018517">
    <property type="entry name" value="tRNA_hU_synthase_CS"/>
</dbReference>
<dbReference type="SUPFAM" id="SSF51395">
    <property type="entry name" value="FMN-linked oxidoreductases"/>
    <property type="match status" value="1"/>
</dbReference>
<gene>
    <name evidence="8" type="ORF">FYJ29_08845</name>
</gene>
<evidence type="ECO:0000256" key="5">
    <source>
        <dbReference type="ARBA" id="ARBA00022857"/>
    </source>
</evidence>